<sequence>MSILFKKFFKYFLRNFSPSFKCFFIITGGFEKSYRNLQFFIFIFSVKV</sequence>
<organism evidence="1">
    <name type="scientific">Peptoniphilus harei</name>
    <dbReference type="NCBI Taxonomy" id="54005"/>
    <lineage>
        <taxon>Bacteria</taxon>
        <taxon>Bacillati</taxon>
        <taxon>Bacillota</taxon>
        <taxon>Tissierellia</taxon>
        <taxon>Tissierellales</taxon>
        <taxon>Peptoniphilaceae</taxon>
        <taxon>Peptoniphilus</taxon>
    </lineage>
</organism>
<dbReference type="Proteomes" id="UP000070174">
    <property type="component" value="Unassembled WGS sequence"/>
</dbReference>
<comment type="caution">
    <text evidence="1">The sequence shown here is derived from an EMBL/GenBank/DDBJ whole genome shotgun (WGS) entry which is preliminary data.</text>
</comment>
<dbReference type="EMBL" id="LRQE01000003">
    <property type="protein sequence ID" value="KXA31751.1"/>
    <property type="molecule type" value="Genomic_DNA"/>
</dbReference>
<proteinExistence type="predicted"/>
<evidence type="ECO:0000313" key="1">
    <source>
        <dbReference type="EMBL" id="KXA31751.1"/>
    </source>
</evidence>
<evidence type="ECO:0000313" key="2">
    <source>
        <dbReference type="Proteomes" id="UP000070174"/>
    </source>
</evidence>
<dbReference type="AlphaFoldDB" id="A0A133PSF3"/>
<gene>
    <name evidence="1" type="ORF">HMPREF3229_00124</name>
</gene>
<dbReference type="PATRIC" id="fig|54005.3.peg.122"/>
<reference evidence="1 2" key="1">
    <citation type="submission" date="2016-01" db="EMBL/GenBank/DDBJ databases">
        <authorList>
            <person name="Oliw E.H."/>
        </authorList>
    </citation>
    <scope>NUCLEOTIDE SEQUENCE [LARGE SCALE GENOMIC DNA]</scope>
    <source>
        <strain evidence="1 2">CMW7756A</strain>
    </source>
</reference>
<accession>A0A133PSF3</accession>
<protein>
    <submittedName>
        <fullName evidence="1">Uncharacterized protein</fullName>
    </submittedName>
</protein>
<name>A0A133PSF3_9FIRM</name>